<evidence type="ECO:0000313" key="6">
    <source>
        <dbReference type="Proteomes" id="UP000199501"/>
    </source>
</evidence>
<dbReference type="PANTHER" id="PTHR47235">
    <property type="entry name" value="BLR6548 PROTEIN"/>
    <property type="match status" value="1"/>
</dbReference>
<evidence type="ECO:0000256" key="3">
    <source>
        <dbReference type="SAM" id="SignalP"/>
    </source>
</evidence>
<dbReference type="Pfam" id="PF13458">
    <property type="entry name" value="Peripla_BP_6"/>
    <property type="match status" value="1"/>
</dbReference>
<keyword evidence="2 3" id="KW-0732">Signal</keyword>
<dbReference type="Proteomes" id="UP000199501">
    <property type="component" value="Unassembled WGS sequence"/>
</dbReference>
<evidence type="ECO:0000256" key="2">
    <source>
        <dbReference type="ARBA" id="ARBA00022729"/>
    </source>
</evidence>
<dbReference type="OrthoDB" id="7337537at2"/>
<dbReference type="EMBL" id="FMZZ01000009">
    <property type="protein sequence ID" value="SDD26943.1"/>
    <property type="molecule type" value="Genomic_DNA"/>
</dbReference>
<organism evidence="5 6">
    <name type="scientific">Actinokineospora iranica</name>
    <dbReference type="NCBI Taxonomy" id="1271860"/>
    <lineage>
        <taxon>Bacteria</taxon>
        <taxon>Bacillati</taxon>
        <taxon>Actinomycetota</taxon>
        <taxon>Actinomycetes</taxon>
        <taxon>Pseudonocardiales</taxon>
        <taxon>Pseudonocardiaceae</taxon>
        <taxon>Actinokineospora</taxon>
    </lineage>
</organism>
<evidence type="ECO:0000256" key="1">
    <source>
        <dbReference type="ARBA" id="ARBA00010062"/>
    </source>
</evidence>
<evidence type="ECO:0000313" key="5">
    <source>
        <dbReference type="EMBL" id="SDD26943.1"/>
    </source>
</evidence>
<keyword evidence="6" id="KW-1185">Reference proteome</keyword>
<dbReference type="AlphaFoldDB" id="A0A1G6TD01"/>
<dbReference type="InterPro" id="IPR028082">
    <property type="entry name" value="Peripla_BP_I"/>
</dbReference>
<feature type="chain" id="PRO_5039529960" evidence="3">
    <location>
        <begin position="22"/>
        <end position="420"/>
    </location>
</feature>
<dbReference type="PROSITE" id="PS51257">
    <property type="entry name" value="PROKAR_LIPOPROTEIN"/>
    <property type="match status" value="1"/>
</dbReference>
<gene>
    <name evidence="5" type="ORF">SAMN05216174_10987</name>
</gene>
<proteinExistence type="inferred from homology"/>
<name>A0A1G6TD01_9PSEU</name>
<dbReference type="RefSeq" id="WP_091452708.1">
    <property type="nucleotide sequence ID" value="NZ_FMZZ01000009.1"/>
</dbReference>
<accession>A0A1G6TD01</accession>
<evidence type="ECO:0000259" key="4">
    <source>
        <dbReference type="Pfam" id="PF13458"/>
    </source>
</evidence>
<dbReference type="SUPFAM" id="SSF53822">
    <property type="entry name" value="Periplasmic binding protein-like I"/>
    <property type="match status" value="1"/>
</dbReference>
<dbReference type="PANTHER" id="PTHR47235:SF1">
    <property type="entry name" value="BLR6548 PROTEIN"/>
    <property type="match status" value="1"/>
</dbReference>
<reference evidence="6" key="1">
    <citation type="submission" date="2016-10" db="EMBL/GenBank/DDBJ databases">
        <authorList>
            <person name="Varghese N."/>
            <person name="Submissions S."/>
        </authorList>
    </citation>
    <scope>NUCLEOTIDE SEQUENCE [LARGE SCALE GENOMIC DNA]</scope>
    <source>
        <strain evidence="6">IBRC-M 10403</strain>
    </source>
</reference>
<dbReference type="STRING" id="1271860.SAMN05216174_10987"/>
<dbReference type="Gene3D" id="3.40.50.2300">
    <property type="match status" value="2"/>
</dbReference>
<sequence>MTSTPTRFAACAALSAALVLSACGTKGGGSGSSGPDAEGVRTGSGVTATDITLGVMTDKTGVFKNLGLGITQGNELWAKDINAAGGVCGRQVRLETVDHGYKADTAKTLYPQIEPKVAGFVQMLGSPVVAALKQNLLSDKAVAAPASWSSELLDNPYVMIVGTTYDVEMIDGLSYLQEKNLIADGDTIGHIYIDGEYGQNGLRGSKHYAGKHNLTVKEVKITSTDTDLTNIVTGLKGDGVKAILLTTSPPQTGSVAAVNKALGLNVPLLGNNPVFDPALLKSPAASALDKLHIVASSVPFSADLPKAKDVAAKYKAAYREPANGGVPYGYAVGEVWGTVLKKACENKDLTRDGIAKALKETTSAGTENLVAALDFSKPGAPATRQVYVAQPDPGAEGGVRYVKPLFEAAEARDYVAPHQK</sequence>
<feature type="domain" description="Leucine-binding protein" evidence="4">
    <location>
        <begin position="51"/>
        <end position="392"/>
    </location>
</feature>
<dbReference type="InterPro" id="IPR028081">
    <property type="entry name" value="Leu-bd"/>
</dbReference>
<feature type="signal peptide" evidence="3">
    <location>
        <begin position="1"/>
        <end position="21"/>
    </location>
</feature>
<protein>
    <submittedName>
        <fullName evidence="5">ABC-type branched-chain amino acid transport system, substrate-binding protein</fullName>
    </submittedName>
</protein>
<comment type="similarity">
    <text evidence="1">Belongs to the leucine-binding protein family.</text>
</comment>